<evidence type="ECO:0000313" key="2">
    <source>
        <dbReference type="EMBL" id="CAA0831568.1"/>
    </source>
</evidence>
<dbReference type="EMBL" id="CACSLK010027832">
    <property type="protein sequence ID" value="CAA0831568.1"/>
    <property type="molecule type" value="Genomic_DNA"/>
</dbReference>
<dbReference type="PANTHER" id="PTHR12217:SF4">
    <property type="entry name" value="EUKARYOTIC TRANSLATION INITIATION FACTOR 2D"/>
    <property type="match status" value="1"/>
</dbReference>
<name>A0A9N7RIT9_STRHE</name>
<keyword evidence="2" id="KW-0396">Initiation factor</keyword>
<sequence length="208" mass="22543">MFRLPNAGFYEDAVFEDPAIISAGEASDSHEDGLLVGQNNADNNDCLGDDVDTADGTQLPLDSASTGDPTVKNELITSAMVDLLSTENASGAESSVDDQHFLSVEDIDALLDKCLLQALHTIVKDKDLPVPGSVLWSGHVLPCRPSGVTLDIKKSSHKKLSKWLQSKSASGLISIKEDKHKKEVTLFSVNRNHPDYTSFKPVKKIEKK</sequence>
<feature type="domain" description="eIF2D winged helix" evidence="1">
    <location>
        <begin position="108"/>
        <end position="190"/>
    </location>
</feature>
<gene>
    <name evidence="2" type="ORF">SHERM_26916</name>
</gene>
<evidence type="ECO:0000259" key="1">
    <source>
        <dbReference type="Pfam" id="PF25304"/>
    </source>
</evidence>
<dbReference type="AlphaFoldDB" id="A0A9N7RIT9"/>
<dbReference type="InterPro" id="IPR039757">
    <property type="entry name" value="EIF2D"/>
</dbReference>
<dbReference type="InterPro" id="IPR057429">
    <property type="entry name" value="WH_eIF2D"/>
</dbReference>
<dbReference type="OrthoDB" id="199771at2759"/>
<evidence type="ECO:0000313" key="3">
    <source>
        <dbReference type="Proteomes" id="UP001153555"/>
    </source>
</evidence>
<accession>A0A9N7RIT9</accession>
<dbReference type="GO" id="GO:0003743">
    <property type="term" value="F:translation initiation factor activity"/>
    <property type="evidence" value="ECO:0007669"/>
    <property type="project" value="UniProtKB-KW"/>
</dbReference>
<proteinExistence type="predicted"/>
<protein>
    <submittedName>
        <fullName evidence="2">Eukaryotic translation initiation factor SUI1 family protein</fullName>
    </submittedName>
</protein>
<organism evidence="2 3">
    <name type="scientific">Striga hermonthica</name>
    <name type="common">Purple witchweed</name>
    <name type="synonym">Buchnera hermonthica</name>
    <dbReference type="NCBI Taxonomy" id="68872"/>
    <lineage>
        <taxon>Eukaryota</taxon>
        <taxon>Viridiplantae</taxon>
        <taxon>Streptophyta</taxon>
        <taxon>Embryophyta</taxon>
        <taxon>Tracheophyta</taxon>
        <taxon>Spermatophyta</taxon>
        <taxon>Magnoliopsida</taxon>
        <taxon>eudicotyledons</taxon>
        <taxon>Gunneridae</taxon>
        <taxon>Pentapetalae</taxon>
        <taxon>asterids</taxon>
        <taxon>lamiids</taxon>
        <taxon>Lamiales</taxon>
        <taxon>Orobanchaceae</taxon>
        <taxon>Buchnereae</taxon>
        <taxon>Striga</taxon>
    </lineage>
</organism>
<dbReference type="Pfam" id="PF25304">
    <property type="entry name" value="WHD_eIF2D"/>
    <property type="match status" value="1"/>
</dbReference>
<keyword evidence="3" id="KW-1185">Reference proteome</keyword>
<dbReference type="PANTHER" id="PTHR12217">
    <property type="entry name" value="EUKARYOTIC TRANSLATION INITIATION FACTOR 2D"/>
    <property type="match status" value="1"/>
</dbReference>
<comment type="caution">
    <text evidence="2">The sequence shown here is derived from an EMBL/GenBank/DDBJ whole genome shotgun (WGS) entry which is preliminary data.</text>
</comment>
<reference evidence="2" key="1">
    <citation type="submission" date="2019-12" db="EMBL/GenBank/DDBJ databases">
        <authorList>
            <person name="Scholes J."/>
        </authorList>
    </citation>
    <scope>NUCLEOTIDE SEQUENCE</scope>
</reference>
<keyword evidence="2" id="KW-0648">Protein biosynthesis</keyword>
<dbReference type="Proteomes" id="UP001153555">
    <property type="component" value="Unassembled WGS sequence"/>
</dbReference>
<dbReference type="GO" id="GO:0001731">
    <property type="term" value="P:formation of translation preinitiation complex"/>
    <property type="evidence" value="ECO:0007669"/>
    <property type="project" value="InterPro"/>
</dbReference>